<feature type="compositionally biased region" description="Low complexity" evidence="5">
    <location>
        <begin position="1008"/>
        <end position="1022"/>
    </location>
</feature>
<dbReference type="InterPro" id="IPR045851">
    <property type="entry name" value="AMP-bd_C_sf"/>
</dbReference>
<dbReference type="InterPro" id="IPR020845">
    <property type="entry name" value="AMP-binding_CS"/>
</dbReference>
<dbReference type="CDD" id="cd05930">
    <property type="entry name" value="A_NRPS"/>
    <property type="match status" value="1"/>
</dbReference>
<dbReference type="FunFam" id="1.10.1200.10:FF:000016">
    <property type="entry name" value="Non-ribosomal peptide synthase"/>
    <property type="match status" value="1"/>
</dbReference>
<dbReference type="CDD" id="cd12117">
    <property type="entry name" value="A_NRPS_Srf_like"/>
    <property type="match status" value="1"/>
</dbReference>
<dbReference type="InterPro" id="IPR025110">
    <property type="entry name" value="AMP-bd_C"/>
</dbReference>
<dbReference type="Pfam" id="PF13193">
    <property type="entry name" value="AMP-binding_C"/>
    <property type="match status" value="2"/>
</dbReference>
<feature type="compositionally biased region" description="Basic and acidic residues" evidence="5">
    <location>
        <begin position="1023"/>
        <end position="1037"/>
    </location>
</feature>
<dbReference type="FunFam" id="3.40.50.980:FF:000001">
    <property type="entry name" value="Non-ribosomal peptide synthetase"/>
    <property type="match status" value="2"/>
</dbReference>
<dbReference type="InterPro" id="IPR001242">
    <property type="entry name" value="Condensation_dom"/>
</dbReference>
<dbReference type="Gene3D" id="3.40.50.980">
    <property type="match status" value="4"/>
</dbReference>
<dbReference type="SUPFAM" id="SSF56801">
    <property type="entry name" value="Acetyl-CoA synthetase-like"/>
    <property type="match status" value="2"/>
</dbReference>
<evidence type="ECO:0000256" key="1">
    <source>
        <dbReference type="ARBA" id="ARBA00001957"/>
    </source>
</evidence>
<dbReference type="CDD" id="cd19531">
    <property type="entry name" value="LCL_NRPS-like"/>
    <property type="match status" value="3"/>
</dbReference>
<dbReference type="InterPro" id="IPR020806">
    <property type="entry name" value="PKS_PP-bd"/>
</dbReference>
<dbReference type="Gene3D" id="3.30.559.30">
    <property type="entry name" value="Nonribosomal peptide synthetase, condensation domain"/>
    <property type="match status" value="3"/>
</dbReference>
<dbReference type="Proteomes" id="UP000236754">
    <property type="component" value="Unassembled WGS sequence"/>
</dbReference>
<accession>A0A1H6DH51</accession>
<dbReference type="GO" id="GO:0008610">
    <property type="term" value="P:lipid biosynthetic process"/>
    <property type="evidence" value="ECO:0007669"/>
    <property type="project" value="UniProtKB-ARBA"/>
</dbReference>
<evidence type="ECO:0000256" key="2">
    <source>
        <dbReference type="ARBA" id="ARBA00006432"/>
    </source>
</evidence>
<dbReference type="Gene3D" id="3.40.50.1820">
    <property type="entry name" value="alpha/beta hydrolase"/>
    <property type="match status" value="1"/>
</dbReference>
<dbReference type="NCBIfam" id="TIGR01733">
    <property type="entry name" value="AA-adenyl-dom"/>
    <property type="match status" value="2"/>
</dbReference>
<dbReference type="PROSITE" id="PS00012">
    <property type="entry name" value="PHOSPHOPANTETHEINE"/>
    <property type="match status" value="1"/>
</dbReference>
<dbReference type="GO" id="GO:0009366">
    <property type="term" value="C:enterobactin synthetase complex"/>
    <property type="evidence" value="ECO:0007669"/>
    <property type="project" value="TreeGrafter"/>
</dbReference>
<dbReference type="PROSITE" id="PS00455">
    <property type="entry name" value="AMP_BINDING"/>
    <property type="match status" value="2"/>
</dbReference>
<dbReference type="FunFam" id="1.10.1200.10:FF:000005">
    <property type="entry name" value="Nonribosomal peptide synthetase 1"/>
    <property type="match status" value="1"/>
</dbReference>
<comment type="similarity">
    <text evidence="2">Belongs to the ATP-dependent AMP-binding enzyme family.</text>
</comment>
<dbReference type="InterPro" id="IPR000873">
    <property type="entry name" value="AMP-dep_synth/lig_dom"/>
</dbReference>
<dbReference type="GO" id="GO:0009239">
    <property type="term" value="P:enterobactin biosynthetic process"/>
    <property type="evidence" value="ECO:0007669"/>
    <property type="project" value="TreeGrafter"/>
</dbReference>
<feature type="region of interest" description="Disordered" evidence="5">
    <location>
        <begin position="1007"/>
        <end position="1037"/>
    </location>
</feature>
<dbReference type="GO" id="GO:0072330">
    <property type="term" value="P:monocarboxylic acid biosynthetic process"/>
    <property type="evidence" value="ECO:0007669"/>
    <property type="project" value="UniProtKB-ARBA"/>
</dbReference>
<evidence type="ECO:0000313" key="7">
    <source>
        <dbReference type="EMBL" id="SEG84492.1"/>
    </source>
</evidence>
<dbReference type="InterPro" id="IPR029058">
    <property type="entry name" value="AB_hydrolase_fold"/>
</dbReference>
<evidence type="ECO:0000259" key="6">
    <source>
        <dbReference type="PROSITE" id="PS50075"/>
    </source>
</evidence>
<keyword evidence="8" id="KW-1185">Reference proteome</keyword>
<dbReference type="SUPFAM" id="SSF47336">
    <property type="entry name" value="ACP-like"/>
    <property type="match status" value="2"/>
</dbReference>
<dbReference type="PROSITE" id="PS50075">
    <property type="entry name" value="CARRIER"/>
    <property type="match status" value="2"/>
</dbReference>
<dbReference type="GO" id="GO:0047527">
    <property type="term" value="F:2,3-dihydroxybenzoate-serine ligase activity"/>
    <property type="evidence" value="ECO:0007669"/>
    <property type="project" value="TreeGrafter"/>
</dbReference>
<dbReference type="EMBL" id="FNVU01000015">
    <property type="protein sequence ID" value="SEG84492.1"/>
    <property type="molecule type" value="Genomic_DNA"/>
</dbReference>
<reference evidence="7 8" key="1">
    <citation type="submission" date="2016-10" db="EMBL/GenBank/DDBJ databases">
        <authorList>
            <person name="de Groot N.N."/>
        </authorList>
    </citation>
    <scope>NUCLEOTIDE SEQUENCE [LARGE SCALE GENOMIC DNA]</scope>
    <source>
        <strain evidence="7 8">CGMCC 4.2023</strain>
    </source>
</reference>
<dbReference type="GO" id="GO:0005829">
    <property type="term" value="C:cytosol"/>
    <property type="evidence" value="ECO:0007669"/>
    <property type="project" value="TreeGrafter"/>
</dbReference>
<dbReference type="SMART" id="SM00823">
    <property type="entry name" value="PKS_PP"/>
    <property type="match status" value="2"/>
</dbReference>
<dbReference type="Pfam" id="PF00668">
    <property type="entry name" value="Condensation"/>
    <property type="match status" value="3"/>
</dbReference>
<dbReference type="Gene3D" id="3.30.300.30">
    <property type="match status" value="2"/>
</dbReference>
<feature type="domain" description="Carrier" evidence="6">
    <location>
        <begin position="2021"/>
        <end position="2096"/>
    </location>
</feature>
<dbReference type="Gene3D" id="3.30.559.10">
    <property type="entry name" value="Chloramphenicol acetyltransferase-like domain"/>
    <property type="match status" value="3"/>
</dbReference>
<evidence type="ECO:0000313" key="8">
    <source>
        <dbReference type="Proteomes" id="UP000236754"/>
    </source>
</evidence>
<dbReference type="Pfam" id="PF00550">
    <property type="entry name" value="PP-binding"/>
    <property type="match status" value="2"/>
</dbReference>
<feature type="region of interest" description="Disordered" evidence="5">
    <location>
        <begin position="1807"/>
        <end position="1835"/>
    </location>
</feature>
<evidence type="ECO:0000256" key="5">
    <source>
        <dbReference type="SAM" id="MobiDB-lite"/>
    </source>
</evidence>
<gene>
    <name evidence="7" type="ORF">SAMN05216223_11584</name>
</gene>
<dbReference type="FunFam" id="3.30.300.30:FF:000010">
    <property type="entry name" value="Enterobactin synthetase component F"/>
    <property type="match status" value="2"/>
</dbReference>
<dbReference type="GO" id="GO:0031177">
    <property type="term" value="F:phosphopantetheine binding"/>
    <property type="evidence" value="ECO:0007669"/>
    <property type="project" value="InterPro"/>
</dbReference>
<dbReference type="PANTHER" id="PTHR45527:SF1">
    <property type="entry name" value="FATTY ACID SYNTHASE"/>
    <property type="match status" value="1"/>
</dbReference>
<dbReference type="Gene3D" id="1.10.1200.10">
    <property type="entry name" value="ACP-like"/>
    <property type="match status" value="1"/>
</dbReference>
<dbReference type="Pfam" id="PF00501">
    <property type="entry name" value="AMP-binding"/>
    <property type="match status" value="2"/>
</dbReference>
<dbReference type="Gene3D" id="2.30.38.10">
    <property type="entry name" value="Luciferase, Domain 3"/>
    <property type="match status" value="2"/>
</dbReference>
<dbReference type="InterPro" id="IPR006162">
    <property type="entry name" value="Ppantetheine_attach_site"/>
</dbReference>
<evidence type="ECO:0000256" key="3">
    <source>
        <dbReference type="ARBA" id="ARBA00022450"/>
    </source>
</evidence>
<dbReference type="InterPro" id="IPR023213">
    <property type="entry name" value="CAT-like_dom_sf"/>
</dbReference>
<sequence>MESGTPQYTIAWHLEWQGTRDPEVMAGAFRSVVRRHDALRTTFAEQDGVPFQVVANEPSEPMAVHDLRALSPAAFLERAASLRSDEAARPFDLACGPLIRASLLLGPDSRQELLLTAHHAVADAASMDIVVRELFADDQDALPPPRTQFAEYAARQRERLTPEALKTELAHWTALLAGAPTLLDVPTDRPRHEAASFRGARAHLGLDAATIASLRAFAADRNSTLFMALLAAVGVVVGRQAGEERLLIATPVGARHRPSLARTVGPMVNTVVIPVDLTGEPGFGTLLARVRSAVLQAIGRPELPFDQLVGHLNPQRHPGTAPLAQVMFTLAEAQSGESLPVTRRSTDTGYTRFDLTFAVDAAEPERATLEYRTELFDRERAARLAGQLRTILLAALAAPDRPVHRLPLLTPWQRAAMVNRENEIAPQESLCLHELIARQADRTPDAVAVVCGEQQVTYRALEGRATTLAGRLAACGVRPGDRVALLVDRRPDLIAAMLGVLKAGAAYVPLDPEYPDERIRLILHDCAAAHLLTTQALAARAAVTGAVPATCLDRPEVGPGTAAPSVTVDPGDPAYVTYTSGSTGTPKGAINTHRGVAAFALSAAEVYRLTPRDRWLQLAPLGFDVLSEEIYPALLAGGSVALPDGPAPWDPGELWPLVRRTGATALSTTPTALMSWAVDGVALVPPDLRRIIFGSEPAPSIRAFEAWREWPGELWHTYGLTETSCASSAYRVDTRAGTVGAQLSVPIGHRLARTRIHLLDRHMEPVPDGVVGELCVGGPMVGLGYWNRAHLTAERFVPDPFAPEPGSVLCRTGDQARRLPDGSLEFLGRLDDQIKLRGLRIEPGEVESALLAHPGLRQAVVVVDGGVRLVGYVVPVPGQTVDPAALRESAAKLLPAYMVPAAVVVLDRLPLTPNGKLDRQALPAARFGRSSPDGPRNEAEAVLAGIWAELLGLERVGVFDNFFDLGGHSLLATRMASRVRQTLGTGISVRDVFQRPTVALLAEGIGTRGTTRPGAGTTPDGGTAERRVPAPGRRPEHVPLSSAQMRLWLVQQMRPDLADYLIPTVLRVRGHLDVNALTSAVSTLVARHESLRTRFVAGPDGEPHQVVDPPRPVALDEHDLSAVGDAEQRRRTARTIVAAETSRPFDLARDPLLRVAVVRSAADDATVVVTVHHIAADGLSMDLLAAEFAAEYAAGSTGGHHGLAAPLLQPADLALAEREPAQVAARERQLGYWRRQLADLPELSLPTDRHRPAKPSGAGASLPVEVPSGTAARLRALGAGLNASLFMVTLAAFAVVLSRWSGQDDIVVGVPVAGRDLPGTDNVIGCFVNDLVMRVDLAEAPTFTDLVSRVRQMSLDAYAHQEVPFQRLVEELSPSRRHGRNPLFQVGFALQNAPDEPWSLPGLDVTPVPVDTTAVKFELSLILRGRRDGGLEGTFSFSTEVFDAATAAAMTAHLARVLRTVALRPDVPVGRIDLMAPGERHRLLSGLNATVRPFADHVPVNRLVEDQVARTPDAIAVVCGNHRLSYAGLDGRADRLARHIAAGGTGLGDLVAVHLDRGIDLIVAMLAIWKAGAAYVPLDLDHPAARLRFMLDDTRASLLLTTTDLSRTFPDAGVPVLAVDDLPSGPGPARRLPRPGPDDLAHVLYTSGSTGRPKGVVIQHRSIARIVHDAGYLRVRPGDRVVQASNVSFDAHTFECWATLTSGATLVILPTPTVLDPAEFAAALRRHAITVLYLTAGLFSQHLAANPSLAEGIRELGYGGEKVDRAAVDALVRRAVSPRTVRNMYGPTETTTFATSYEVVAPVARPELTTGPAGPAGNEASAPAERPTMPIGSPLPNTEVYVVDRAGEPVPTLVPGELLIGGPGVAAGYWRRPELTAERFLPNPFAPATAPGTSLRLYRTGDLVRWLPDGSLEFLGRLDGQVKLRGQRIEPGEVESALLAHPGVRQAVVVVDGEHLVGYVVPAPGHRLDAPQVRESTGTRLPGYMVPAAVVVLDRLPLTTNGKLDRQALPGPTFTGNAADGPRNRIEAVLAEVWAELLGVGQLGVHDNLFDLGGHSLHVPRLAAAIRRAFGVHLPLAAVFESPTVAGLARHVEQAPAAARDDAIRPSAAPDRAPLSRAQQGIWYDHRLRPDSAEYNSGSAYRLRGPLDAACLIGCLETLFDRHRSLRVVFRLENGVPTQQVRPPEEVAVATRDLSGLPAAEREQAVRRIVDAEAARPFDLSAAPPVRCCVLRLADDDHVLVLFVHHIVFDGWSGGVLLGELTALYGTRRRDEPDALPPLPIWYGDYVAWQREHTGEALDRQLAYWVEELRDAPARLALPQPNAADPAAAAAPTGTRRLFTLPLATTERLEQLSREEGVTLFVTLLSALGIVLHRYTRQDNIVVGVPVADRTRPETQGLVGLFLNVLALRLRLDGGPTVRELLGRVLRTVSGGLAHQDVPFADVVSALRRDGGNPAAASVGQVLFTFAHTAPVPDAQPPEFVLEPLVAHRDSAPADMVVAFWRTATGLSAEVSVAHTLLDPGGAARLAERLRLLLDALAARPNERVTDLDLATDEERMAALRWSVSTPSPFDAPDSPDR</sequence>
<feature type="domain" description="Carrier" evidence="6">
    <location>
        <begin position="934"/>
        <end position="1009"/>
    </location>
</feature>
<keyword evidence="4" id="KW-0597">Phosphoprotein</keyword>
<dbReference type="PANTHER" id="PTHR45527">
    <property type="entry name" value="NONRIBOSOMAL PEPTIDE SYNTHETASE"/>
    <property type="match status" value="1"/>
</dbReference>
<comment type="cofactor">
    <cofactor evidence="1">
        <name>pantetheine 4'-phosphate</name>
        <dbReference type="ChEBI" id="CHEBI:47942"/>
    </cofactor>
</comment>
<dbReference type="SUPFAM" id="SSF52777">
    <property type="entry name" value="CoA-dependent acyltransferases"/>
    <property type="match status" value="6"/>
</dbReference>
<name>A0A1H6DH51_9ACTN</name>
<dbReference type="InterPro" id="IPR009081">
    <property type="entry name" value="PP-bd_ACP"/>
</dbReference>
<dbReference type="FunFam" id="3.40.50.12780:FF:000012">
    <property type="entry name" value="Non-ribosomal peptide synthetase"/>
    <property type="match status" value="1"/>
</dbReference>
<evidence type="ECO:0000256" key="4">
    <source>
        <dbReference type="ARBA" id="ARBA00022553"/>
    </source>
</evidence>
<dbReference type="InterPro" id="IPR010071">
    <property type="entry name" value="AA_adenyl_dom"/>
</dbReference>
<organism evidence="7 8">
    <name type="scientific">Actinacidiphila yanglinensis</name>
    <dbReference type="NCBI Taxonomy" id="310779"/>
    <lineage>
        <taxon>Bacteria</taxon>
        <taxon>Bacillati</taxon>
        <taxon>Actinomycetota</taxon>
        <taxon>Actinomycetes</taxon>
        <taxon>Kitasatosporales</taxon>
        <taxon>Streptomycetaceae</taxon>
        <taxon>Actinacidiphila</taxon>
    </lineage>
</organism>
<protein>
    <submittedName>
        <fullName evidence="7">Amino acid adenylation domain-containing protein</fullName>
    </submittedName>
</protein>
<dbReference type="GO" id="GO:0043041">
    <property type="term" value="P:amino acid activation for nonribosomal peptide biosynthetic process"/>
    <property type="evidence" value="ECO:0007669"/>
    <property type="project" value="TreeGrafter"/>
</dbReference>
<dbReference type="InterPro" id="IPR036736">
    <property type="entry name" value="ACP-like_sf"/>
</dbReference>
<keyword evidence="3" id="KW-0596">Phosphopantetheine</keyword>
<proteinExistence type="inferred from homology"/>